<dbReference type="OrthoDB" id="6131027at2759"/>
<evidence type="ECO:0000313" key="2">
    <source>
        <dbReference type="Proteomes" id="UP000596742"/>
    </source>
</evidence>
<evidence type="ECO:0000313" key="1">
    <source>
        <dbReference type="EMBL" id="VDI61983.1"/>
    </source>
</evidence>
<dbReference type="EMBL" id="UYJE01008200">
    <property type="protein sequence ID" value="VDI61983.1"/>
    <property type="molecule type" value="Genomic_DNA"/>
</dbReference>
<dbReference type="AlphaFoldDB" id="A0A8B6GCL4"/>
<accession>A0A8B6GCL4</accession>
<proteinExistence type="predicted"/>
<name>A0A8B6GCL4_MYTGA</name>
<comment type="caution">
    <text evidence="1">The sequence shown here is derived from an EMBL/GenBank/DDBJ whole genome shotgun (WGS) entry which is preliminary data.</text>
</comment>
<reference evidence="1" key="1">
    <citation type="submission" date="2018-11" db="EMBL/GenBank/DDBJ databases">
        <authorList>
            <person name="Alioto T."/>
            <person name="Alioto T."/>
        </authorList>
    </citation>
    <scope>NUCLEOTIDE SEQUENCE</scope>
</reference>
<dbReference type="Proteomes" id="UP000596742">
    <property type="component" value="Unassembled WGS sequence"/>
</dbReference>
<sequence>MMFDTKMSACFITHSLCTIAILTSLFSRVKTTPTGAERWRHPCGISNTDTSHLPPVPTRPLVEIITGMLVLIKEGQEYSSNLQEKFAMERVQSMRHVAFLNSLHHDGFPNVKTATEGDIQNSVINVPKTHLDSYRTLAIALVFIEKMKFDEDIYENKKYSNDILIMESKLYDILCHMDEVISTNGDSIEHVTREVMSRELRAHSERTTRFARDYITVKDTSKIMDYLIVQYSALKNHIQQS</sequence>
<protein>
    <submittedName>
        <fullName evidence="1">Uncharacterized protein</fullName>
    </submittedName>
</protein>
<keyword evidence="2" id="KW-1185">Reference proteome</keyword>
<organism evidence="1 2">
    <name type="scientific">Mytilus galloprovincialis</name>
    <name type="common">Mediterranean mussel</name>
    <dbReference type="NCBI Taxonomy" id="29158"/>
    <lineage>
        <taxon>Eukaryota</taxon>
        <taxon>Metazoa</taxon>
        <taxon>Spiralia</taxon>
        <taxon>Lophotrochozoa</taxon>
        <taxon>Mollusca</taxon>
        <taxon>Bivalvia</taxon>
        <taxon>Autobranchia</taxon>
        <taxon>Pteriomorphia</taxon>
        <taxon>Mytilida</taxon>
        <taxon>Mytiloidea</taxon>
        <taxon>Mytilidae</taxon>
        <taxon>Mytilinae</taxon>
        <taxon>Mytilus</taxon>
    </lineage>
</organism>
<gene>
    <name evidence="1" type="ORF">MGAL_10B057359</name>
</gene>